<name>A0A6J4R5Y7_9ACTN</name>
<proteinExistence type="predicted"/>
<feature type="domain" description="Insertion element IS402-like" evidence="1">
    <location>
        <begin position="10"/>
        <end position="49"/>
    </location>
</feature>
<organism evidence="2">
    <name type="scientific">uncultured Rubrobacteraceae bacterium</name>
    <dbReference type="NCBI Taxonomy" id="349277"/>
    <lineage>
        <taxon>Bacteria</taxon>
        <taxon>Bacillati</taxon>
        <taxon>Actinomycetota</taxon>
        <taxon>Rubrobacteria</taxon>
        <taxon>Rubrobacterales</taxon>
        <taxon>Rubrobacteraceae</taxon>
        <taxon>environmental samples</taxon>
    </lineage>
</organism>
<dbReference type="Pfam" id="PF13340">
    <property type="entry name" value="DUF4096"/>
    <property type="match status" value="1"/>
</dbReference>
<gene>
    <name evidence="2" type="ORF">AVDCRST_MAG14-2281</name>
</gene>
<evidence type="ECO:0000259" key="1">
    <source>
        <dbReference type="Pfam" id="PF13340"/>
    </source>
</evidence>
<protein>
    <recommendedName>
        <fullName evidence="1">Insertion element IS402-like domain-containing protein</fullName>
    </recommendedName>
</protein>
<accession>A0A6J4R5Y7</accession>
<dbReference type="EMBL" id="CADCVG010000093">
    <property type="protein sequence ID" value="CAA9460105.1"/>
    <property type="molecule type" value="Genomic_DNA"/>
</dbReference>
<dbReference type="InterPro" id="IPR025161">
    <property type="entry name" value="IS402-like_dom"/>
</dbReference>
<reference evidence="2" key="1">
    <citation type="submission" date="2020-02" db="EMBL/GenBank/DDBJ databases">
        <authorList>
            <person name="Meier V. D."/>
        </authorList>
    </citation>
    <scope>NUCLEOTIDE SEQUENCE</scope>
    <source>
        <strain evidence="2">AVDCRST_MAG14</strain>
    </source>
</reference>
<dbReference type="AlphaFoldDB" id="A0A6J4R5Y7"/>
<evidence type="ECO:0000313" key="2">
    <source>
        <dbReference type="EMBL" id="CAA9460105.1"/>
    </source>
</evidence>
<sequence>MFERRRNMDLTNEQWEVLEPLIPDPLRRADGRGRPWRDSRSVLNGILPICVLVLPGATCQNATRLTRRVTGASSGGTRKVCWMRFFEHWPKT</sequence>